<dbReference type="RefSeq" id="WP_106619206.1">
    <property type="nucleotide sequence ID" value="NZ_PYAX01000014.1"/>
</dbReference>
<evidence type="ECO:0000256" key="2">
    <source>
        <dbReference type="ARBA" id="ARBA00006285"/>
    </source>
</evidence>
<dbReference type="GO" id="GO:0005975">
    <property type="term" value="P:carbohydrate metabolic process"/>
    <property type="evidence" value="ECO:0007669"/>
    <property type="project" value="InterPro"/>
</dbReference>
<name>A0A2P8I1I6_SACCR</name>
<comment type="catalytic activity">
    <reaction evidence="1">
        <text>Hydrolysis of terminal non-reducing N-acetyl-D-hexosamine residues in N-acetyl-beta-D-hexosaminides.</text>
        <dbReference type="EC" id="3.2.1.52"/>
    </reaction>
</comment>
<dbReference type="SUPFAM" id="SSF51445">
    <property type="entry name" value="(Trans)glycosidases"/>
    <property type="match status" value="1"/>
</dbReference>
<keyword evidence="5" id="KW-0326">Glycosidase</keyword>
<dbReference type="EC" id="3.2.1.52" evidence="3"/>
<comment type="caution">
    <text evidence="9">The sequence shown here is derived from an EMBL/GenBank/DDBJ whole genome shotgun (WGS) entry which is preliminary data.</text>
</comment>
<dbReference type="InterPro" id="IPR015883">
    <property type="entry name" value="Glyco_hydro_20_cat"/>
</dbReference>
<dbReference type="PANTHER" id="PTHR22600">
    <property type="entry name" value="BETA-HEXOSAMINIDASE"/>
    <property type="match status" value="1"/>
</dbReference>
<dbReference type="InterPro" id="IPR015882">
    <property type="entry name" value="HEX_bac_N"/>
</dbReference>
<dbReference type="PRINTS" id="PR00738">
    <property type="entry name" value="GLHYDRLASE20"/>
</dbReference>
<accession>A0A2P8I1I6</accession>
<evidence type="ECO:0000313" key="10">
    <source>
        <dbReference type="Proteomes" id="UP000241118"/>
    </source>
</evidence>
<reference evidence="9 10" key="1">
    <citation type="submission" date="2018-03" db="EMBL/GenBank/DDBJ databases">
        <title>Genomic Encyclopedia of Type Strains, Phase III (KMG-III): the genomes of soil and plant-associated and newly described type strains.</title>
        <authorList>
            <person name="Whitman W."/>
        </authorList>
    </citation>
    <scope>NUCLEOTIDE SEQUENCE [LARGE SCALE GENOMIC DNA]</scope>
    <source>
        <strain evidence="9 10">CGMCC 4.7097</strain>
    </source>
</reference>
<feature type="domain" description="Glycoside hydrolase family 20 catalytic" evidence="7">
    <location>
        <begin position="149"/>
        <end position="302"/>
    </location>
</feature>
<dbReference type="GO" id="GO:0004563">
    <property type="term" value="F:beta-N-acetylhexosaminidase activity"/>
    <property type="evidence" value="ECO:0007669"/>
    <property type="project" value="UniProtKB-EC"/>
</dbReference>
<dbReference type="Gene3D" id="3.20.20.80">
    <property type="entry name" value="Glycosidases"/>
    <property type="match status" value="1"/>
</dbReference>
<evidence type="ECO:0000259" key="7">
    <source>
        <dbReference type="Pfam" id="PF00728"/>
    </source>
</evidence>
<protein>
    <recommendedName>
        <fullName evidence="3">beta-N-acetylhexosaminidase</fullName>
        <ecNumber evidence="3">3.2.1.52</ecNumber>
    </recommendedName>
</protein>
<evidence type="ECO:0000256" key="4">
    <source>
        <dbReference type="ARBA" id="ARBA00022801"/>
    </source>
</evidence>
<evidence type="ECO:0000256" key="6">
    <source>
        <dbReference type="PIRSR" id="PIRSR625705-1"/>
    </source>
</evidence>
<evidence type="ECO:0000259" key="8">
    <source>
        <dbReference type="Pfam" id="PF02838"/>
    </source>
</evidence>
<dbReference type="Proteomes" id="UP000241118">
    <property type="component" value="Unassembled WGS sequence"/>
</dbReference>
<evidence type="ECO:0000256" key="3">
    <source>
        <dbReference type="ARBA" id="ARBA00012663"/>
    </source>
</evidence>
<proteinExistence type="inferred from homology"/>
<dbReference type="InterPro" id="IPR017853">
    <property type="entry name" value="GH"/>
</dbReference>
<keyword evidence="10" id="KW-1185">Reference proteome</keyword>
<dbReference type="InterPro" id="IPR025705">
    <property type="entry name" value="Beta_hexosaminidase_sua/sub"/>
</dbReference>
<dbReference type="GO" id="GO:0016020">
    <property type="term" value="C:membrane"/>
    <property type="evidence" value="ECO:0007669"/>
    <property type="project" value="TreeGrafter"/>
</dbReference>
<gene>
    <name evidence="9" type="ORF">B0I31_114145</name>
</gene>
<dbReference type="SUPFAM" id="SSF55545">
    <property type="entry name" value="beta-N-acetylhexosaminidase-like domain"/>
    <property type="match status" value="1"/>
</dbReference>
<dbReference type="AlphaFoldDB" id="A0A2P8I1I6"/>
<dbReference type="Gene3D" id="3.30.379.10">
    <property type="entry name" value="Chitobiase/beta-hexosaminidase domain 2-like"/>
    <property type="match status" value="1"/>
</dbReference>
<evidence type="ECO:0000256" key="5">
    <source>
        <dbReference type="ARBA" id="ARBA00023295"/>
    </source>
</evidence>
<feature type="domain" description="Beta-hexosaminidase bacterial type N-terminal" evidence="8">
    <location>
        <begin position="6"/>
        <end position="145"/>
    </location>
</feature>
<feature type="active site" description="Proton donor" evidence="6">
    <location>
        <position position="301"/>
    </location>
</feature>
<keyword evidence="4" id="KW-0378">Hydrolase</keyword>
<feature type="domain" description="Glycoside hydrolase family 20 catalytic" evidence="7">
    <location>
        <begin position="385"/>
        <end position="494"/>
    </location>
</feature>
<dbReference type="GO" id="GO:0030203">
    <property type="term" value="P:glycosaminoglycan metabolic process"/>
    <property type="evidence" value="ECO:0007669"/>
    <property type="project" value="TreeGrafter"/>
</dbReference>
<organism evidence="9 10">
    <name type="scientific">Saccharothrix carnea</name>
    <dbReference type="NCBI Taxonomy" id="1280637"/>
    <lineage>
        <taxon>Bacteria</taxon>
        <taxon>Bacillati</taxon>
        <taxon>Actinomycetota</taxon>
        <taxon>Actinomycetes</taxon>
        <taxon>Pseudonocardiales</taxon>
        <taxon>Pseudonocardiaceae</taxon>
        <taxon>Saccharothrix</taxon>
    </lineage>
</organism>
<dbReference type="Pfam" id="PF00728">
    <property type="entry name" value="Glyco_hydro_20"/>
    <property type="match status" value="2"/>
</dbReference>
<dbReference type="EMBL" id="PYAX01000014">
    <property type="protein sequence ID" value="PSL52318.1"/>
    <property type="molecule type" value="Genomic_DNA"/>
</dbReference>
<dbReference type="InterPro" id="IPR029018">
    <property type="entry name" value="Hex-like_dom2"/>
</dbReference>
<comment type="similarity">
    <text evidence="2">Belongs to the glycosyl hydrolase 20 family.</text>
</comment>
<evidence type="ECO:0000256" key="1">
    <source>
        <dbReference type="ARBA" id="ARBA00001231"/>
    </source>
</evidence>
<dbReference type="Pfam" id="PF02838">
    <property type="entry name" value="Glyco_hydro_20b"/>
    <property type="match status" value="1"/>
</dbReference>
<sequence length="548" mass="59426">MTPDLPLVPLPSHVEATGATPVTLGHTGTVTVAVPRGLAQGVTDWFATWARRLHGFDVRVVPHGESRADVVVVVDDPEALGLAHLPGPEGVDPRAAPADERYRLTVRPEGVLVEAAGDEAAFRGLTTLLQLVDPVLTVPGVTIEDGPAYAWRGLSLDVARHFFPPEEVYRVVDLLAWYKLDVLHLHLTDSQAWRVEVTGRPRLTGTHPTATADFYSRADLDRIIAYAAERYVTVVPEFDVPGHVIAAFAAYPELAGGTEPAHPYVRYLDPDVPEAVAFTRDVLHELVDLAPGPFVHLGADEPFGMPVQAYRRFVRDAHALLRSRGKRVVAWQEASRADCLDGDDVLQYWIGPDNPFDVEQLKARAPAALHPVIDDAAGLFALAPQDVPTAAAAGVPVLVSSNTMLYLDRPYADVAADEGAEQRRRRVGHGDYVARSPEQAFAWHPSTLPELAAAGARIAGVEAAIWCETVDSFDDLAFLLLPRLAGAAEKAWTRQVTDWPDHTSRLAPHAGAWSALGFHAAYRAAVANARAVEQGSHDQADALGRWHH</sequence>
<dbReference type="OrthoDB" id="9763537at2"/>
<dbReference type="PANTHER" id="PTHR22600:SF57">
    <property type="entry name" value="BETA-N-ACETYLHEXOSAMINIDASE"/>
    <property type="match status" value="1"/>
</dbReference>
<evidence type="ECO:0000313" key="9">
    <source>
        <dbReference type="EMBL" id="PSL52318.1"/>
    </source>
</evidence>